<reference evidence="1" key="1">
    <citation type="journal article" date="2015" name="Nature">
        <title>Complex archaea that bridge the gap between prokaryotes and eukaryotes.</title>
        <authorList>
            <person name="Spang A."/>
            <person name="Saw J.H."/>
            <person name="Jorgensen S.L."/>
            <person name="Zaremba-Niedzwiedzka K."/>
            <person name="Martijn J."/>
            <person name="Lind A.E."/>
            <person name="van Eijk R."/>
            <person name="Schleper C."/>
            <person name="Guy L."/>
            <person name="Ettema T.J."/>
        </authorList>
    </citation>
    <scope>NUCLEOTIDE SEQUENCE</scope>
</reference>
<accession>A0A0F9A8X1</accession>
<name>A0A0F9A8X1_9ZZZZ</name>
<comment type="caution">
    <text evidence="1">The sequence shown here is derived from an EMBL/GenBank/DDBJ whole genome shotgun (WGS) entry which is preliminary data.</text>
</comment>
<organism evidence="1">
    <name type="scientific">marine sediment metagenome</name>
    <dbReference type="NCBI Taxonomy" id="412755"/>
    <lineage>
        <taxon>unclassified sequences</taxon>
        <taxon>metagenomes</taxon>
        <taxon>ecological metagenomes</taxon>
    </lineage>
</organism>
<gene>
    <name evidence="1" type="ORF">LCGC14_2878580</name>
</gene>
<feature type="non-terminal residue" evidence="1">
    <location>
        <position position="305"/>
    </location>
</feature>
<protein>
    <submittedName>
        <fullName evidence="1">Uncharacterized protein</fullName>
    </submittedName>
</protein>
<evidence type="ECO:0000313" key="1">
    <source>
        <dbReference type="EMBL" id="KKK74954.1"/>
    </source>
</evidence>
<dbReference type="EMBL" id="LAZR01056080">
    <property type="protein sequence ID" value="KKK74954.1"/>
    <property type="molecule type" value="Genomic_DNA"/>
</dbReference>
<dbReference type="AlphaFoldDB" id="A0A0F9A8X1"/>
<sequence>MKRIKYLFSALFVVALMVSSAHAGSTIERRGTSSSVDENIDADWTFLDDKKLYFGTDQDFSIFFKSADSSVYMEENGLVFNSGGTAVRFGGELRADSNIKYLQTGSDPFLYSDTEGIKIRVGTDDNIRFLGSGTSNTEVSYIDGDDGNYIGISSVSIIGATEPGGTLTLSSTTHATKGHVAVADPMALLNGTAPTNSPANLIQIYAEDVGGSSELKVRDEAGDVTVLSEPASTVQFVIDGGGGTITTGDKGHLEAPFNCTLTGGHGMADQSGSIVVDIWKDTYANFPPLDADSITASAPVTITSA</sequence>
<proteinExistence type="predicted"/>